<evidence type="ECO:0000313" key="3">
    <source>
        <dbReference type="Proteomes" id="UP000284205"/>
    </source>
</evidence>
<protein>
    <submittedName>
        <fullName evidence="2">Uncharacterized protein</fullName>
    </submittedName>
</protein>
<name>A0A412FCI0_9BACE</name>
<gene>
    <name evidence="2" type="ORF">DWY26_22190</name>
</gene>
<evidence type="ECO:0000256" key="1">
    <source>
        <dbReference type="SAM" id="Phobius"/>
    </source>
</evidence>
<reference evidence="2 3" key="1">
    <citation type="submission" date="2018-08" db="EMBL/GenBank/DDBJ databases">
        <title>A genome reference for cultivated species of the human gut microbiota.</title>
        <authorList>
            <person name="Zou Y."/>
            <person name="Xue W."/>
            <person name="Luo G."/>
        </authorList>
    </citation>
    <scope>NUCLEOTIDE SEQUENCE [LARGE SCALE GENOMIC DNA]</scope>
    <source>
        <strain evidence="2 3">AF24-29LB</strain>
    </source>
</reference>
<evidence type="ECO:0000313" key="2">
    <source>
        <dbReference type="EMBL" id="RGR65423.1"/>
    </source>
</evidence>
<proteinExistence type="predicted"/>
<keyword evidence="1" id="KW-0472">Membrane</keyword>
<organism evidence="2 3">
    <name type="scientific">Bacteroides caccae</name>
    <dbReference type="NCBI Taxonomy" id="47678"/>
    <lineage>
        <taxon>Bacteria</taxon>
        <taxon>Pseudomonadati</taxon>
        <taxon>Bacteroidota</taxon>
        <taxon>Bacteroidia</taxon>
        <taxon>Bacteroidales</taxon>
        <taxon>Bacteroidaceae</taxon>
        <taxon>Bacteroides</taxon>
    </lineage>
</organism>
<comment type="caution">
    <text evidence="2">The sequence shown here is derived from an EMBL/GenBank/DDBJ whole genome shotgun (WGS) entry which is preliminary data.</text>
</comment>
<keyword evidence="1" id="KW-1133">Transmembrane helix</keyword>
<dbReference type="EMBL" id="QRUO01000039">
    <property type="protein sequence ID" value="RGR65423.1"/>
    <property type="molecule type" value="Genomic_DNA"/>
</dbReference>
<sequence length="67" mass="8113">MKGKQLIYIIAIPLVILIFFTVLSLKTDWKEIDRHNRQYYVGGYHIYYDRKILRKIKSVTNHKKETT</sequence>
<accession>A0A412FCI0</accession>
<keyword evidence="1" id="KW-0812">Transmembrane</keyword>
<dbReference type="Proteomes" id="UP000284205">
    <property type="component" value="Unassembled WGS sequence"/>
</dbReference>
<feature type="transmembrane region" description="Helical" evidence="1">
    <location>
        <begin position="6"/>
        <end position="25"/>
    </location>
</feature>
<dbReference type="AlphaFoldDB" id="A0A412FCI0"/>